<organism evidence="2 3">
    <name type="scientific">Pseudomonas reactans</name>
    <dbReference type="NCBI Taxonomy" id="117680"/>
    <lineage>
        <taxon>Bacteria</taxon>
        <taxon>Pseudomonadati</taxon>
        <taxon>Pseudomonadota</taxon>
        <taxon>Gammaproteobacteria</taxon>
        <taxon>Pseudomonadales</taxon>
        <taxon>Pseudomonadaceae</taxon>
        <taxon>Pseudomonas</taxon>
    </lineage>
</organism>
<name>A0A7Y8KIX9_9PSED</name>
<feature type="transmembrane region" description="Helical" evidence="1">
    <location>
        <begin position="64"/>
        <end position="86"/>
    </location>
</feature>
<gene>
    <name evidence="2" type="ORF">HX893_19930</name>
</gene>
<comment type="caution">
    <text evidence="2">The sequence shown here is derived from an EMBL/GenBank/DDBJ whole genome shotgun (WGS) entry which is preliminary data.</text>
</comment>
<proteinExistence type="predicted"/>
<accession>A0A7Y8KIX9</accession>
<feature type="transmembrane region" description="Helical" evidence="1">
    <location>
        <begin position="6"/>
        <end position="24"/>
    </location>
</feature>
<reference evidence="2 3" key="1">
    <citation type="submission" date="2020-04" db="EMBL/GenBank/DDBJ databases">
        <title>Molecular characterization of pseudomonads from Agaricus bisporus reveal novel blotch 2 pathogens in Western Europe.</title>
        <authorList>
            <person name="Taparia T."/>
            <person name="Krijger M."/>
            <person name="Haynes E."/>
            <person name="Elpinstone J.G."/>
            <person name="Noble R."/>
            <person name="Van Der Wolf J."/>
        </authorList>
    </citation>
    <scope>NUCLEOTIDE SEQUENCE [LARGE SCALE GENOMIC DNA]</scope>
    <source>
        <strain evidence="2 3">P8021</strain>
    </source>
</reference>
<evidence type="ECO:0008006" key="4">
    <source>
        <dbReference type="Google" id="ProtNLM"/>
    </source>
</evidence>
<feature type="transmembrane region" description="Helical" evidence="1">
    <location>
        <begin position="31"/>
        <end position="52"/>
    </location>
</feature>
<evidence type="ECO:0000313" key="2">
    <source>
        <dbReference type="EMBL" id="NWE90399.1"/>
    </source>
</evidence>
<keyword evidence="1" id="KW-0472">Membrane</keyword>
<protein>
    <recommendedName>
        <fullName evidence="4">DNA methyltransferase</fullName>
    </recommendedName>
</protein>
<dbReference type="AlphaFoldDB" id="A0A7Y8KIX9"/>
<dbReference type="Proteomes" id="UP000585226">
    <property type="component" value="Unassembled WGS sequence"/>
</dbReference>
<keyword evidence="1" id="KW-1133">Transmembrane helix</keyword>
<evidence type="ECO:0000313" key="3">
    <source>
        <dbReference type="Proteomes" id="UP000585226"/>
    </source>
</evidence>
<evidence type="ECO:0000256" key="1">
    <source>
        <dbReference type="SAM" id="Phobius"/>
    </source>
</evidence>
<keyword evidence="1" id="KW-0812">Transmembrane</keyword>
<dbReference type="EMBL" id="JACASD010000050">
    <property type="protein sequence ID" value="NWE90399.1"/>
    <property type="molecule type" value="Genomic_DNA"/>
</dbReference>
<dbReference type="RefSeq" id="WP_177112135.1">
    <property type="nucleotide sequence ID" value="NZ_JACASB010000054.1"/>
</dbReference>
<sequence>MEMFISLLVQIISGAIGGNLAGAIKPNMSAGLNSLVGGVGGLVLGQILAAIFGTTGGDALNVAALGSNIVGGGVGGLVLTFIVGFIKQKMAAK</sequence>